<evidence type="ECO:0000256" key="2">
    <source>
        <dbReference type="ARBA" id="ARBA00005619"/>
    </source>
</evidence>
<evidence type="ECO:0000256" key="11">
    <source>
        <dbReference type="ARBA" id="ARBA00022989"/>
    </source>
</evidence>
<keyword evidence="5" id="KW-0479">Metal-binding</keyword>
<feature type="compositionally biased region" description="Basic and acidic residues" evidence="16">
    <location>
        <begin position="523"/>
        <end position="536"/>
    </location>
</feature>
<evidence type="ECO:0000256" key="15">
    <source>
        <dbReference type="PROSITE-ProRule" id="PRU00042"/>
    </source>
</evidence>
<dbReference type="PANTHER" id="PTHR24379:SF121">
    <property type="entry name" value="C2H2-TYPE DOMAIN-CONTAINING PROTEIN"/>
    <property type="match status" value="1"/>
</dbReference>
<comment type="similarity">
    <text evidence="2">Belongs to the SRP receptor beta subunit family.</text>
</comment>
<dbReference type="CDD" id="cd04105">
    <property type="entry name" value="SR_beta"/>
    <property type="match status" value="1"/>
</dbReference>
<evidence type="ECO:0000313" key="20">
    <source>
        <dbReference type="Proteomes" id="UP000310200"/>
    </source>
</evidence>
<feature type="compositionally biased region" description="Basic and acidic residues" evidence="16">
    <location>
        <begin position="943"/>
        <end position="967"/>
    </location>
</feature>
<keyword evidence="14" id="KW-0675">Receptor</keyword>
<evidence type="ECO:0000256" key="3">
    <source>
        <dbReference type="ARBA" id="ARBA00020256"/>
    </source>
</evidence>
<feature type="compositionally biased region" description="Polar residues" evidence="16">
    <location>
        <begin position="455"/>
        <end position="484"/>
    </location>
</feature>
<comment type="caution">
    <text evidence="19">The sequence shown here is derived from an EMBL/GenBank/DDBJ whole genome shotgun (WGS) entry which is preliminary data.</text>
</comment>
<dbReference type="GO" id="GO:0008270">
    <property type="term" value="F:zinc ion binding"/>
    <property type="evidence" value="ECO:0007669"/>
    <property type="project" value="UniProtKB-KW"/>
</dbReference>
<evidence type="ECO:0000256" key="14">
    <source>
        <dbReference type="ARBA" id="ARBA00023170"/>
    </source>
</evidence>
<keyword evidence="12" id="KW-0342">GTP-binding</keyword>
<keyword evidence="7" id="KW-0547">Nucleotide-binding</keyword>
<dbReference type="InterPro" id="IPR057618">
    <property type="entry name" value="Znf_POGZ/Z280C-D-like"/>
</dbReference>
<dbReference type="PANTHER" id="PTHR24379">
    <property type="entry name" value="KRAB AND ZINC FINGER DOMAIN-CONTAINING"/>
    <property type="match status" value="1"/>
</dbReference>
<dbReference type="Pfam" id="PF09439">
    <property type="entry name" value="SRPRB"/>
    <property type="match status" value="1"/>
</dbReference>
<proteinExistence type="inferred from homology"/>
<feature type="domain" description="C2H2-type" evidence="18">
    <location>
        <begin position="1166"/>
        <end position="1189"/>
    </location>
</feature>
<accession>A0A4S2KTP0</accession>
<feature type="region of interest" description="Disordered" evidence="16">
    <location>
        <begin position="446"/>
        <end position="539"/>
    </location>
</feature>
<feature type="transmembrane region" description="Helical" evidence="17">
    <location>
        <begin position="35"/>
        <end position="56"/>
    </location>
</feature>
<evidence type="ECO:0000256" key="17">
    <source>
        <dbReference type="SAM" id="Phobius"/>
    </source>
</evidence>
<protein>
    <recommendedName>
        <fullName evidence="3">Signal recognition particle receptor subunit beta</fullName>
    </recommendedName>
</protein>
<dbReference type="Pfam" id="PF25429">
    <property type="entry name" value="zf-POGZ"/>
    <property type="match status" value="1"/>
</dbReference>
<dbReference type="Proteomes" id="UP000310200">
    <property type="component" value="Unassembled WGS sequence"/>
</dbReference>
<comment type="subcellular location">
    <subcellularLocation>
        <location evidence="1">Endoplasmic reticulum membrane</location>
        <topology evidence="1">Single-pass membrane protein</topology>
    </subcellularLocation>
</comment>
<keyword evidence="4 17" id="KW-0812">Transmembrane</keyword>
<evidence type="ECO:0000256" key="8">
    <source>
        <dbReference type="ARBA" id="ARBA00022771"/>
    </source>
</evidence>
<feature type="compositionally biased region" description="Polar residues" evidence="16">
    <location>
        <begin position="491"/>
        <end position="501"/>
    </location>
</feature>
<evidence type="ECO:0000259" key="18">
    <source>
        <dbReference type="PROSITE" id="PS50157"/>
    </source>
</evidence>
<keyword evidence="10" id="KW-0862">Zinc</keyword>
<dbReference type="PROSITE" id="PS00028">
    <property type="entry name" value="ZINC_FINGER_C2H2_1"/>
    <property type="match status" value="3"/>
</dbReference>
<evidence type="ECO:0000256" key="1">
    <source>
        <dbReference type="ARBA" id="ARBA00004389"/>
    </source>
</evidence>
<dbReference type="GO" id="GO:0003677">
    <property type="term" value="F:DNA binding"/>
    <property type="evidence" value="ECO:0007669"/>
    <property type="project" value="UniProtKB-KW"/>
</dbReference>
<feature type="transmembrane region" description="Helical" evidence="17">
    <location>
        <begin position="63"/>
        <end position="85"/>
    </location>
</feature>
<evidence type="ECO:0000256" key="6">
    <source>
        <dbReference type="ARBA" id="ARBA00022737"/>
    </source>
</evidence>
<keyword evidence="13 17" id="KW-0472">Membrane</keyword>
<dbReference type="SMART" id="SM00177">
    <property type="entry name" value="ARF"/>
    <property type="match status" value="1"/>
</dbReference>
<dbReference type="SMART" id="SM00355">
    <property type="entry name" value="ZnF_C2H2"/>
    <property type="match status" value="7"/>
</dbReference>
<evidence type="ECO:0000256" key="13">
    <source>
        <dbReference type="ARBA" id="ARBA00023136"/>
    </source>
</evidence>
<evidence type="ECO:0000256" key="7">
    <source>
        <dbReference type="ARBA" id="ARBA00022741"/>
    </source>
</evidence>
<dbReference type="GO" id="GO:0005525">
    <property type="term" value="F:GTP binding"/>
    <property type="evidence" value="ECO:0007669"/>
    <property type="project" value="UniProtKB-KW"/>
</dbReference>
<evidence type="ECO:0000256" key="12">
    <source>
        <dbReference type="ARBA" id="ARBA00023134"/>
    </source>
</evidence>
<name>A0A4S2KTP0_9HYME</name>
<dbReference type="InterPro" id="IPR019009">
    <property type="entry name" value="SRP_receptor_beta_su"/>
</dbReference>
<keyword evidence="11 17" id="KW-1133">Transmembrane helix</keyword>
<dbReference type="Gene3D" id="3.40.50.300">
    <property type="entry name" value="P-loop containing nucleotide triphosphate hydrolases"/>
    <property type="match status" value="1"/>
</dbReference>
<reference evidence="19 20" key="1">
    <citation type="journal article" date="2019" name="Philos. Trans. R. Soc. Lond., B, Biol. Sci.">
        <title>Ant behaviour and brain gene expression of defending hosts depend on the ecological success of the intruding social parasite.</title>
        <authorList>
            <person name="Kaur R."/>
            <person name="Stoldt M."/>
            <person name="Jongepier E."/>
            <person name="Feldmeyer B."/>
            <person name="Menzel F."/>
            <person name="Bornberg-Bauer E."/>
            <person name="Foitzik S."/>
        </authorList>
    </citation>
    <scope>NUCLEOTIDE SEQUENCE [LARGE SCALE GENOMIC DNA]</scope>
    <source>
        <tissue evidence="19">Whole body</tissue>
    </source>
</reference>
<feature type="region of interest" description="Disordered" evidence="16">
    <location>
        <begin position="938"/>
        <end position="967"/>
    </location>
</feature>
<dbReference type="InterPro" id="IPR013087">
    <property type="entry name" value="Znf_C2H2_type"/>
</dbReference>
<dbReference type="EMBL" id="QBLH01001684">
    <property type="protein sequence ID" value="TGZ51397.1"/>
    <property type="molecule type" value="Genomic_DNA"/>
</dbReference>
<keyword evidence="20" id="KW-1185">Reference proteome</keyword>
<evidence type="ECO:0000256" key="16">
    <source>
        <dbReference type="SAM" id="MobiDB-lite"/>
    </source>
</evidence>
<sequence length="1373" mass="154993">MSMGSQDRRIARESYITIMEQYIKLLLGDDGNSQLLYPVLLIVVFAVIVLVLFALWRRRKSTGYIILLTGLSDSGKTLIYARLLYSKYVQTYTSIKENVGKITVNNSSLRIVDIPGDERLRYKYFDKYKSSVRGLIYVIDTVTIQKELRDVAEYLYNLLSDPNIQKNVPVLILCNKQDQILAKGCTVIKMLLENEMNVLRMTKTSQLEATDASSTNVFLGKQGKHFDFSHLDSPVHFAESYAFTKGSGPSVDLEQLNEWLNKIANLIVRMYSRSVINVRPANMTLNLECSEEPLNEAQQKLRTKLKDDSNRVAVMLQEMLKDDGKLVCQVGSVSGYQFNTLPATPTPAPAVVQNNPQILNVAQQNKNSAPIKLNIGNTSGPQGNIQLVVDHRMGVILGPVTQTQGTATTTTSAASTVAQPQQENYKYTRSGRRTKVLQMQQPDIIEEPAPAPAPTSTVTRVKQKPTATQVTSSKGHAATSQGVTSVRIKTVTKQTNQSSVKPTEHTSIGGISIGKNTANEQIDESKKNQPDSREFTFNKTTGGRTFPSLVVVARPNLHAKVKNVLMFSATKFAEWLIQQGLVKSEQYCLQHSSNFQKPKLKLGMYSDQGTFPYSGGYVWISSCCPDRFVSVFSGSIFQGAHYTPTVLLKLIYHWACQTNVQNVISWVKVSNIYLKNFYTNLRSICTAAVWDKSRKMGGKNSVIQVGVISLGTTSQDGHLRQVKVEVLGVLDPSTLDIRLRACEPMQDEDRSFKRRFNNILHPLKEWVHTDSKIMTDFTVDKSTLQDMGYNHVVQSAFSEQNPKNFMSNYHIMEYLRKIVPRMFQNTLSLLSRQMIQQFLDELIWREMYGATAERAFDNIIRHIAEQTKLDFNDSLLDRLSKVAANPFQKWSYSNLTNTPITSKDSTPVTDVASSQKTFEAATTRQGVRRGRKSRIHTVTTPEPEVKRVAVDSKLNKEKEDKSEKDSKEQIQLQELYYATMEGDKNLISKETRASLYFKCFLCTTVMRSNTEVMEHMVSHVPPQLPGQSELSVCRYCCTPLSSQHQMLTHVSETHSNFGHCDNVMVVCAICEEKFGKSKSLIDHLSLMHYPSEMPYKCESCGYRTSSHKDVIDHYYKIHEKGEGLQCPYCLKVIQFVNEGTPNASNVYAYLSHMQRHIVRRDQGKGNKCSRCCLWFNKKSSLTLHQRELHDCVSNPKAVPYSAGNSGIMVSKNIPEIIRFSVDSPQPELPPDEKIQKWSTGPVMVNTSTRYLSCQECEEDIDEDEHYPGEQRCQQCRYVTCCWRAFQEHQQQIHNERPKTSLIVPSPLVNIPLDKKLQCSCGYTSNDGNRLAKHLIKCKRLSAHPVEESAPSGMLDSLGLVPRTVSEFIAVFSC</sequence>
<dbReference type="GO" id="GO:0005789">
    <property type="term" value="C:endoplasmic reticulum membrane"/>
    <property type="evidence" value="ECO:0007669"/>
    <property type="project" value="UniProtKB-SubCell"/>
</dbReference>
<dbReference type="Gene3D" id="3.30.160.60">
    <property type="entry name" value="Classic Zinc Finger"/>
    <property type="match status" value="1"/>
</dbReference>
<evidence type="ECO:0000256" key="4">
    <source>
        <dbReference type="ARBA" id="ARBA00022692"/>
    </source>
</evidence>
<dbReference type="InterPro" id="IPR027417">
    <property type="entry name" value="P-loop_NTPase"/>
</dbReference>
<evidence type="ECO:0000256" key="9">
    <source>
        <dbReference type="ARBA" id="ARBA00022824"/>
    </source>
</evidence>
<dbReference type="PROSITE" id="PS50157">
    <property type="entry name" value="ZINC_FINGER_C2H2_2"/>
    <property type="match status" value="1"/>
</dbReference>
<evidence type="ECO:0000256" key="5">
    <source>
        <dbReference type="ARBA" id="ARBA00022723"/>
    </source>
</evidence>
<dbReference type="PROSITE" id="PS51417">
    <property type="entry name" value="ARF"/>
    <property type="match status" value="1"/>
</dbReference>
<keyword evidence="6" id="KW-0677">Repeat</keyword>
<keyword evidence="9" id="KW-0256">Endoplasmic reticulum</keyword>
<keyword evidence="8 15" id="KW-0863">Zinc-finger</keyword>
<organism evidence="19 20">
    <name type="scientific">Temnothorax longispinosus</name>
    <dbReference type="NCBI Taxonomy" id="300112"/>
    <lineage>
        <taxon>Eukaryota</taxon>
        <taxon>Metazoa</taxon>
        <taxon>Ecdysozoa</taxon>
        <taxon>Arthropoda</taxon>
        <taxon>Hexapoda</taxon>
        <taxon>Insecta</taxon>
        <taxon>Pterygota</taxon>
        <taxon>Neoptera</taxon>
        <taxon>Endopterygota</taxon>
        <taxon>Hymenoptera</taxon>
        <taxon>Apocrita</taxon>
        <taxon>Aculeata</taxon>
        <taxon>Formicoidea</taxon>
        <taxon>Formicidae</taxon>
        <taxon>Myrmicinae</taxon>
        <taxon>Temnothorax</taxon>
    </lineage>
</organism>
<dbReference type="SUPFAM" id="SSF52540">
    <property type="entry name" value="P-loop containing nucleoside triphosphate hydrolases"/>
    <property type="match status" value="1"/>
</dbReference>
<dbReference type="STRING" id="300112.A0A4S2KTP0"/>
<evidence type="ECO:0000313" key="19">
    <source>
        <dbReference type="EMBL" id="TGZ51397.1"/>
    </source>
</evidence>
<evidence type="ECO:0000256" key="10">
    <source>
        <dbReference type="ARBA" id="ARBA00022833"/>
    </source>
</evidence>
<gene>
    <name evidence="19" type="ORF">DBV15_09183</name>
</gene>